<dbReference type="OrthoDB" id="5952136at2759"/>
<evidence type="ECO:0000256" key="1">
    <source>
        <dbReference type="ARBA" id="ARBA00004613"/>
    </source>
</evidence>
<feature type="chain" id="PRO_5040914748" evidence="5">
    <location>
        <begin position="20"/>
        <end position="301"/>
    </location>
</feature>
<keyword evidence="2" id="KW-0964">Secreted</keyword>
<comment type="subcellular location">
    <subcellularLocation>
        <location evidence="1">Secreted</location>
    </subcellularLocation>
</comment>
<keyword evidence="5" id="KW-0732">Signal</keyword>
<dbReference type="GO" id="GO:0005201">
    <property type="term" value="F:extracellular matrix structural constituent"/>
    <property type="evidence" value="ECO:0007669"/>
    <property type="project" value="InterPro"/>
</dbReference>
<dbReference type="Pfam" id="PF01410">
    <property type="entry name" value="COLFI"/>
    <property type="match status" value="1"/>
</dbReference>
<evidence type="ECO:0000259" key="6">
    <source>
        <dbReference type="PROSITE" id="PS51406"/>
    </source>
</evidence>
<dbReference type="Gene3D" id="2.60.120.1000">
    <property type="match status" value="1"/>
</dbReference>
<dbReference type="GO" id="GO:0005581">
    <property type="term" value="C:collagen trimer"/>
    <property type="evidence" value="ECO:0007669"/>
    <property type="project" value="UniProtKB-KW"/>
</dbReference>
<gene>
    <name evidence="7" type="primary">EFEMP1_7</name>
    <name evidence="7" type="ORF">OS493_037307</name>
</gene>
<proteinExistence type="predicted"/>
<evidence type="ECO:0000256" key="2">
    <source>
        <dbReference type="ARBA" id="ARBA00022525"/>
    </source>
</evidence>
<sequence length="301" mass="33721">MLQKFAFVLFLATLKAQFAGPVNVLFESNGQSLKLGEIKLGELQEVRVKESTTTCNLGNKGLLRMRELHLEFCDGKLWVQLLDQKVALNAREKAGADCLDIKKRRQSEGDGLYWLDPDGGSHSNAFLAYCDMTSYNGGWTMCYTTDEYAKPKTEVKYNADFPYESDGYRTNCNNIPFSEIMFIDRQTGKKVFFKRQTKTPITAAHNYGNAAGTYGLWDGVGTNNGYSYQLLICDHSFYSGFFVSGYTGSCYKQCNSWCGDKASPYFRTASTNAAYKGVAFNTNGHQPNILSNRLISVGVRR</sequence>
<dbReference type="PANTHER" id="PTHR16146">
    <property type="entry name" value="INTELECTIN"/>
    <property type="match status" value="1"/>
</dbReference>
<protein>
    <submittedName>
        <fullName evidence="7">Calcium ion binding</fullName>
    </submittedName>
</protein>
<evidence type="ECO:0000256" key="3">
    <source>
        <dbReference type="ARBA" id="ARBA00023119"/>
    </source>
</evidence>
<dbReference type="InterPro" id="IPR036056">
    <property type="entry name" value="Fibrinogen-like_C"/>
</dbReference>
<feature type="domain" description="Fibrinogen C-terminal" evidence="6">
    <location>
        <begin position="89"/>
        <end position="140"/>
    </location>
</feature>
<dbReference type="InterPro" id="IPR000885">
    <property type="entry name" value="Fib_collagen_C"/>
</dbReference>
<dbReference type="PROSITE" id="PS51406">
    <property type="entry name" value="FIBRINOGEN_C_2"/>
    <property type="match status" value="1"/>
</dbReference>
<evidence type="ECO:0000256" key="5">
    <source>
        <dbReference type="SAM" id="SignalP"/>
    </source>
</evidence>
<name>A0A9W9ZVZ8_9CNID</name>
<comment type="caution">
    <text evidence="7">The sequence shown here is derived from an EMBL/GenBank/DDBJ whole genome shotgun (WGS) entry which is preliminary data.</text>
</comment>
<dbReference type="EMBL" id="MU825465">
    <property type="protein sequence ID" value="KAJ7388495.1"/>
    <property type="molecule type" value="Genomic_DNA"/>
</dbReference>
<dbReference type="Proteomes" id="UP001163046">
    <property type="component" value="Unassembled WGS sequence"/>
</dbReference>
<reference evidence="7" key="1">
    <citation type="submission" date="2023-01" db="EMBL/GenBank/DDBJ databases">
        <title>Genome assembly of the deep-sea coral Lophelia pertusa.</title>
        <authorList>
            <person name="Herrera S."/>
            <person name="Cordes E."/>
        </authorList>
    </citation>
    <scope>NUCLEOTIDE SEQUENCE</scope>
    <source>
        <strain evidence="7">USNM1676648</strain>
        <tissue evidence="7">Polyp</tissue>
    </source>
</reference>
<dbReference type="AlphaFoldDB" id="A0A9W9ZVZ8"/>
<evidence type="ECO:0000313" key="7">
    <source>
        <dbReference type="EMBL" id="KAJ7388495.1"/>
    </source>
</evidence>
<keyword evidence="8" id="KW-1185">Reference proteome</keyword>
<dbReference type="NCBIfam" id="NF040941">
    <property type="entry name" value="GGGWT_bact"/>
    <property type="match status" value="1"/>
</dbReference>
<evidence type="ECO:0000256" key="4">
    <source>
        <dbReference type="ARBA" id="ARBA00023157"/>
    </source>
</evidence>
<dbReference type="SUPFAM" id="SSF56496">
    <property type="entry name" value="Fibrinogen C-terminal domain-like"/>
    <property type="match status" value="1"/>
</dbReference>
<dbReference type="GO" id="GO:0070492">
    <property type="term" value="F:oligosaccharide binding"/>
    <property type="evidence" value="ECO:0007669"/>
    <property type="project" value="TreeGrafter"/>
</dbReference>
<dbReference type="GO" id="GO:0005615">
    <property type="term" value="C:extracellular space"/>
    <property type="evidence" value="ECO:0007669"/>
    <property type="project" value="TreeGrafter"/>
</dbReference>
<dbReference type="InterPro" id="IPR002181">
    <property type="entry name" value="Fibrinogen_a/b/g_C_dom"/>
</dbReference>
<evidence type="ECO:0000313" key="8">
    <source>
        <dbReference type="Proteomes" id="UP001163046"/>
    </source>
</evidence>
<feature type="signal peptide" evidence="5">
    <location>
        <begin position="1"/>
        <end position="19"/>
    </location>
</feature>
<dbReference type="PANTHER" id="PTHR16146:SF46">
    <property type="entry name" value="INTELECTIN-1A-RELATED"/>
    <property type="match status" value="1"/>
</dbReference>
<keyword evidence="4" id="KW-1015">Disulfide bond</keyword>
<organism evidence="7 8">
    <name type="scientific">Desmophyllum pertusum</name>
    <dbReference type="NCBI Taxonomy" id="174260"/>
    <lineage>
        <taxon>Eukaryota</taxon>
        <taxon>Metazoa</taxon>
        <taxon>Cnidaria</taxon>
        <taxon>Anthozoa</taxon>
        <taxon>Hexacorallia</taxon>
        <taxon>Scleractinia</taxon>
        <taxon>Caryophylliina</taxon>
        <taxon>Caryophylliidae</taxon>
        <taxon>Desmophyllum</taxon>
    </lineage>
</organism>
<accession>A0A9W9ZVZ8</accession>
<keyword evidence="3" id="KW-0176">Collagen</keyword>